<dbReference type="SUPFAM" id="SSF49899">
    <property type="entry name" value="Concanavalin A-like lectins/glucanases"/>
    <property type="match status" value="1"/>
</dbReference>
<dbReference type="SMART" id="SM00276">
    <property type="entry name" value="GLECT"/>
    <property type="match status" value="1"/>
</dbReference>
<protein>
    <recommendedName>
        <fullName evidence="2">Galectin</fullName>
    </recommendedName>
</protein>
<dbReference type="PANTHER" id="PTHR11346">
    <property type="entry name" value="GALECTIN"/>
    <property type="match status" value="1"/>
</dbReference>
<dbReference type="InterPro" id="IPR001079">
    <property type="entry name" value="Galectin_CRD"/>
</dbReference>
<dbReference type="PROSITE" id="PS51304">
    <property type="entry name" value="GALECTIN"/>
    <property type="match status" value="1"/>
</dbReference>
<dbReference type="FunFam" id="2.60.120.200:FF:000021">
    <property type="entry name" value="Galectin"/>
    <property type="match status" value="1"/>
</dbReference>
<dbReference type="Pfam" id="PF00337">
    <property type="entry name" value="Gal-bind_lectin"/>
    <property type="match status" value="1"/>
</dbReference>
<dbReference type="PANTHER" id="PTHR11346:SF104">
    <property type="entry name" value="GALECTIN-2"/>
    <property type="match status" value="1"/>
</dbReference>
<dbReference type="SMART" id="SM00908">
    <property type="entry name" value="Gal-bind_lectin"/>
    <property type="match status" value="1"/>
</dbReference>
<accession>A0A8C8ZYC9</accession>
<feature type="domain" description="Galectin" evidence="3">
    <location>
        <begin position="4"/>
        <end position="131"/>
    </location>
</feature>
<evidence type="ECO:0000259" key="3">
    <source>
        <dbReference type="PROSITE" id="PS51304"/>
    </source>
</evidence>
<evidence type="ECO:0000256" key="1">
    <source>
        <dbReference type="ARBA" id="ARBA00022734"/>
    </source>
</evidence>
<dbReference type="Gene3D" id="2.60.120.200">
    <property type="match status" value="1"/>
</dbReference>
<dbReference type="GO" id="GO:0043065">
    <property type="term" value="P:positive regulation of apoptotic process"/>
    <property type="evidence" value="ECO:0007669"/>
    <property type="project" value="Ensembl"/>
</dbReference>
<dbReference type="InterPro" id="IPR044156">
    <property type="entry name" value="Galectin-like"/>
</dbReference>
<proteinExistence type="predicted"/>
<dbReference type="AlphaFoldDB" id="A0A8C8ZYC9"/>
<evidence type="ECO:0000256" key="2">
    <source>
        <dbReference type="RuleBase" id="RU102079"/>
    </source>
</evidence>
<keyword evidence="1 2" id="KW-0430">Lectin</keyword>
<dbReference type="GeneTree" id="ENSGT00940000155025"/>
<reference evidence="4" key="1">
    <citation type="submission" date="2025-08" db="UniProtKB">
        <authorList>
            <consortium name="Ensembl"/>
        </authorList>
    </citation>
    <scope>IDENTIFICATION</scope>
</reference>
<evidence type="ECO:0000313" key="5">
    <source>
        <dbReference type="Proteomes" id="UP000694414"/>
    </source>
</evidence>
<dbReference type="Ensembl" id="ENSPSMT00000024972.1">
    <property type="protein sequence ID" value="ENSPSMP00000021537.1"/>
    <property type="gene ID" value="ENSPSMG00000015222.1"/>
</dbReference>
<dbReference type="Proteomes" id="UP000694414">
    <property type="component" value="Unplaced"/>
</dbReference>
<dbReference type="InterPro" id="IPR013320">
    <property type="entry name" value="ConA-like_dom_sf"/>
</dbReference>
<dbReference type="GO" id="GO:0043029">
    <property type="term" value="P:T cell homeostasis"/>
    <property type="evidence" value="ECO:0007669"/>
    <property type="project" value="Ensembl"/>
</dbReference>
<evidence type="ECO:0000313" key="4">
    <source>
        <dbReference type="Ensembl" id="ENSPSMP00000021537.1"/>
    </source>
</evidence>
<name>A0A8C8ZYC9_PROSS</name>
<organism evidence="4 5">
    <name type="scientific">Prolemur simus</name>
    <name type="common">Greater bamboo lemur</name>
    <name type="synonym">Hapalemur simus</name>
    <dbReference type="NCBI Taxonomy" id="1328070"/>
    <lineage>
        <taxon>Eukaryota</taxon>
        <taxon>Metazoa</taxon>
        <taxon>Chordata</taxon>
        <taxon>Craniata</taxon>
        <taxon>Vertebrata</taxon>
        <taxon>Euteleostomi</taxon>
        <taxon>Mammalia</taxon>
        <taxon>Eutheria</taxon>
        <taxon>Euarchontoglires</taxon>
        <taxon>Primates</taxon>
        <taxon>Strepsirrhini</taxon>
        <taxon>Lemuriformes</taxon>
        <taxon>Lemuridae</taxon>
        <taxon>Prolemur</taxon>
    </lineage>
</organism>
<keyword evidence="5" id="KW-1185">Reference proteome</keyword>
<sequence length="132" mass="14902">MSEDFEIKNMDMKLGTTLKIKGRIADGTSGFAINLGQKSDKLNLHFNPRFSESTIVCNTRDGSSWGQEQRENHLCFSPGSEIKLTITFESDQFNVKLPDGHQVTFPNRLGHNHLSYLSVRGGFKVSSFKFEE</sequence>
<reference evidence="4" key="2">
    <citation type="submission" date="2025-09" db="UniProtKB">
        <authorList>
            <consortium name="Ensembl"/>
        </authorList>
    </citation>
    <scope>IDENTIFICATION</scope>
</reference>
<dbReference type="GO" id="GO:1990724">
    <property type="term" value="C:galectin complex"/>
    <property type="evidence" value="ECO:0007669"/>
    <property type="project" value="Ensembl"/>
</dbReference>
<gene>
    <name evidence="4" type="primary">LGALS2</name>
</gene>
<dbReference type="GO" id="GO:0098609">
    <property type="term" value="P:cell-cell adhesion"/>
    <property type="evidence" value="ECO:0007669"/>
    <property type="project" value="Ensembl"/>
</dbReference>
<dbReference type="GO" id="GO:0030246">
    <property type="term" value="F:carbohydrate binding"/>
    <property type="evidence" value="ECO:0007669"/>
    <property type="project" value="UniProtKB-UniRule"/>
</dbReference>
<dbReference type="GO" id="GO:0050729">
    <property type="term" value="P:positive regulation of inflammatory response"/>
    <property type="evidence" value="ECO:0007669"/>
    <property type="project" value="Ensembl"/>
</dbReference>
<dbReference type="CDD" id="cd00070">
    <property type="entry name" value="GLECT"/>
    <property type="match status" value="1"/>
</dbReference>